<feature type="signal peptide" evidence="13">
    <location>
        <begin position="1"/>
        <end position="18"/>
    </location>
</feature>
<evidence type="ECO:0000313" key="15">
    <source>
        <dbReference type="Proteomes" id="UP001652740"/>
    </source>
</evidence>
<dbReference type="Gene3D" id="3.30.70.340">
    <property type="entry name" value="Metallocarboxypeptidase-like"/>
    <property type="match status" value="2"/>
</dbReference>
<evidence type="ECO:0000259" key="14">
    <source>
        <dbReference type="PROSITE" id="PS52035"/>
    </source>
</evidence>
<evidence type="ECO:0000256" key="12">
    <source>
        <dbReference type="SAM" id="Phobius"/>
    </source>
</evidence>
<keyword evidence="12" id="KW-1133">Transmembrane helix</keyword>
<dbReference type="SUPFAM" id="SSF54897">
    <property type="entry name" value="Protease propeptides/inhibitors"/>
    <property type="match status" value="2"/>
</dbReference>
<evidence type="ECO:0000256" key="5">
    <source>
        <dbReference type="ARBA" id="ARBA00022723"/>
    </source>
</evidence>
<protein>
    <submittedName>
        <fullName evidence="16">Uncharacterized protein LOC113520958</fullName>
    </submittedName>
</protein>
<keyword evidence="12" id="KW-0812">Transmembrane</keyword>
<keyword evidence="9" id="KW-0482">Metalloprotease</keyword>
<dbReference type="PANTHER" id="PTHR11705:SF153">
    <property type="entry name" value="ZINC CARBOXYPEPTIDASE A 1-LIKE PROTEIN"/>
    <property type="match status" value="1"/>
</dbReference>
<dbReference type="PANTHER" id="PTHR11705">
    <property type="entry name" value="PROTEASE FAMILY M14 CARBOXYPEPTIDASE A,B"/>
    <property type="match status" value="1"/>
</dbReference>
<feature type="active site" description="Proton donor/acceptor" evidence="11">
    <location>
        <position position="395"/>
    </location>
</feature>
<proteinExistence type="inferred from homology"/>
<dbReference type="InterPro" id="IPR057247">
    <property type="entry name" value="CARBOXYPEPT_ZN_2"/>
</dbReference>
<gene>
    <name evidence="16" type="primary">LOC113520958</name>
</gene>
<feature type="chain" id="PRO_5047315619" evidence="13">
    <location>
        <begin position="19"/>
        <end position="939"/>
    </location>
</feature>
<organism evidence="15 16">
    <name type="scientific">Galleria mellonella</name>
    <name type="common">Greater wax moth</name>
    <dbReference type="NCBI Taxonomy" id="7137"/>
    <lineage>
        <taxon>Eukaryota</taxon>
        <taxon>Metazoa</taxon>
        <taxon>Ecdysozoa</taxon>
        <taxon>Arthropoda</taxon>
        <taxon>Hexapoda</taxon>
        <taxon>Insecta</taxon>
        <taxon>Pterygota</taxon>
        <taxon>Neoptera</taxon>
        <taxon>Endopterygota</taxon>
        <taxon>Lepidoptera</taxon>
        <taxon>Glossata</taxon>
        <taxon>Ditrysia</taxon>
        <taxon>Pyraloidea</taxon>
        <taxon>Pyralidae</taxon>
        <taxon>Galleriinae</taxon>
        <taxon>Galleria</taxon>
    </lineage>
</organism>
<dbReference type="PROSITE" id="PS00133">
    <property type="entry name" value="CARBOXYPEPT_ZN_2"/>
    <property type="match status" value="2"/>
</dbReference>
<dbReference type="PRINTS" id="PR00765">
    <property type="entry name" value="CRBOXYPTASEA"/>
</dbReference>
<dbReference type="Proteomes" id="UP001652740">
    <property type="component" value="Unplaced"/>
</dbReference>
<feature type="domain" description="Peptidase M14" evidence="14">
    <location>
        <begin position="595"/>
        <end position="907"/>
    </location>
</feature>
<keyword evidence="7" id="KW-0378">Hydrolase</keyword>
<keyword evidence="8" id="KW-0862">Zinc</keyword>
<keyword evidence="3" id="KW-0121">Carboxypeptidase</keyword>
<comment type="similarity">
    <text evidence="2 11">Belongs to the peptidase M14 family.</text>
</comment>
<reference evidence="16" key="1">
    <citation type="submission" date="2025-08" db="UniProtKB">
        <authorList>
            <consortium name="RefSeq"/>
        </authorList>
    </citation>
    <scope>IDENTIFICATION</scope>
    <source>
        <tissue evidence="16">Whole larvae</tissue>
    </source>
</reference>
<evidence type="ECO:0000256" key="3">
    <source>
        <dbReference type="ARBA" id="ARBA00022645"/>
    </source>
</evidence>
<keyword evidence="12" id="KW-0472">Membrane</keyword>
<name>A0ABM3MZE0_GALME</name>
<dbReference type="Pfam" id="PF00246">
    <property type="entry name" value="Peptidase_M14"/>
    <property type="match status" value="2"/>
</dbReference>
<keyword evidence="15" id="KW-1185">Reference proteome</keyword>
<evidence type="ECO:0000256" key="13">
    <source>
        <dbReference type="SAM" id="SignalP"/>
    </source>
</evidence>
<dbReference type="InterPro" id="IPR000834">
    <property type="entry name" value="Peptidase_M14"/>
</dbReference>
<evidence type="ECO:0000256" key="8">
    <source>
        <dbReference type="ARBA" id="ARBA00022833"/>
    </source>
</evidence>
<dbReference type="SUPFAM" id="SSF53187">
    <property type="entry name" value="Zn-dependent exopeptidases"/>
    <property type="match status" value="2"/>
</dbReference>
<dbReference type="RefSeq" id="XP_052756711.1">
    <property type="nucleotide sequence ID" value="XM_052900751.1"/>
</dbReference>
<dbReference type="InterPro" id="IPR036990">
    <property type="entry name" value="M14A-like_propep"/>
</dbReference>
<evidence type="ECO:0000256" key="11">
    <source>
        <dbReference type="PROSITE-ProRule" id="PRU01379"/>
    </source>
</evidence>
<feature type="transmembrane region" description="Helical" evidence="12">
    <location>
        <begin position="920"/>
        <end position="938"/>
    </location>
</feature>
<dbReference type="Gene3D" id="3.40.630.10">
    <property type="entry name" value="Zn peptidases"/>
    <property type="match status" value="2"/>
</dbReference>
<feature type="active site" description="Proton donor/acceptor" evidence="11">
    <location>
        <position position="873"/>
    </location>
</feature>
<keyword evidence="10" id="KW-1015">Disulfide bond</keyword>
<dbReference type="InterPro" id="IPR003146">
    <property type="entry name" value="M14A_act_pep"/>
</dbReference>
<comment type="cofactor">
    <cofactor evidence="1">
        <name>Zn(2+)</name>
        <dbReference type="ChEBI" id="CHEBI:29105"/>
    </cofactor>
</comment>
<evidence type="ECO:0000313" key="16">
    <source>
        <dbReference type="RefSeq" id="XP_052756711.1"/>
    </source>
</evidence>
<keyword evidence="5" id="KW-0479">Metal-binding</keyword>
<keyword evidence="4" id="KW-0645">Protease</keyword>
<accession>A0ABM3MZE0</accession>
<dbReference type="Pfam" id="PF02244">
    <property type="entry name" value="Propep_M14"/>
    <property type="match status" value="2"/>
</dbReference>
<dbReference type="CDD" id="cd03860">
    <property type="entry name" value="M14_CP_A-B_like"/>
    <property type="match status" value="2"/>
</dbReference>
<evidence type="ECO:0000256" key="2">
    <source>
        <dbReference type="ARBA" id="ARBA00005988"/>
    </source>
</evidence>
<keyword evidence="6 13" id="KW-0732">Signal</keyword>
<evidence type="ECO:0000256" key="7">
    <source>
        <dbReference type="ARBA" id="ARBA00022801"/>
    </source>
</evidence>
<dbReference type="PROSITE" id="PS52035">
    <property type="entry name" value="PEPTIDASE_M14"/>
    <property type="match status" value="2"/>
</dbReference>
<evidence type="ECO:0000256" key="6">
    <source>
        <dbReference type="ARBA" id="ARBA00022729"/>
    </source>
</evidence>
<feature type="transmembrane region" description="Helical" evidence="12">
    <location>
        <begin position="450"/>
        <end position="470"/>
    </location>
</feature>
<evidence type="ECO:0000256" key="9">
    <source>
        <dbReference type="ARBA" id="ARBA00023049"/>
    </source>
</evidence>
<evidence type="ECO:0000256" key="10">
    <source>
        <dbReference type="ARBA" id="ARBA00023157"/>
    </source>
</evidence>
<feature type="domain" description="Peptidase M14" evidence="14">
    <location>
        <begin position="121"/>
        <end position="429"/>
    </location>
</feature>
<dbReference type="GeneID" id="113520958"/>
<evidence type="ECO:0000256" key="4">
    <source>
        <dbReference type="ARBA" id="ARBA00022670"/>
    </source>
</evidence>
<dbReference type="SMART" id="SM00631">
    <property type="entry name" value="Zn_pept"/>
    <property type="match status" value="2"/>
</dbReference>
<sequence length="939" mass="106971">MNFNLYFIFLVNLTLVVGVKRSYEGYKVYKTVPKTQQQLDDLVLLRENGIAEFWDDNIVINQDSRITVSSEKESEFLERLNKSELNVELLIDDLQRVINEQLNSTRRSVDSSAFLSLDWDNYHSLEEIYSWLDELAATYPDIVKVVVMGRSVENREIKGIIIDYKKTTYPPRGMLEGTCHAREWISAATVTWIIKEFLTSTDPEVRFLAENFEWHIFPVVNPDGYSYSFTDNRMWRKNRSTANFTSCSTGDDNSNGVDLNRNFDFVWMSTGASNDPCSNTFAGPQPFSEPESQAIAQYVSHLQKDRHNLIYYIAFHSYSQLVVVPYSHVSGPGVLTASNYGDMYEIGVRGADKLRERFGTNYRVGVSADVMYEMSGTSFDWVKHEAEVPVTYLIEMRDMGVYGFLLPADQIIPNSREIMEFILEMDRVTRRMEYYHIPFSSATYFVSNTIFITAIVLFVMISTLNCNLLLIQHVAKDMDIKILVIFVGIFCSTNAAKSYEHFKVYNVVPKTDVQVQYLTDLRKENYDFWTDIIEIDSNVRIMVSPEQADELVQYSKSVGMDIQLSIHNVQELIDAQMKPAIGTRSTSLGSLSWDEYYTLEEIYKWLDELEELYPNIVRTVTIGSTYEGRQIKGIVLDLKAGERPGGPLTGVIEGGIHAREWISPATVTYIIKEFLTSEEPAIRNLAETFVWHIIPVTNPDGYDYTFTGNRMWRKNRNPDNYVPCTGNSDLGNGIDLNRNFDFVWMSVGASNNSCSETYAGPTASSELEARALSNYVLGIKNNGHGEVIYYFAFHSFSQMILVPYSHVTGTGVLDAKNYGDMYEIAIRGADKLKERYGTQYTVGVSAEILYAVSGSSFDFMKGVVDIPIVYLFELRDVGQYGFLLPPSQIIPNGEEIMDCLIEMDRVTRLLGYYHYPSSSITVYGSAISVFTLLIILMIF</sequence>
<evidence type="ECO:0000256" key="1">
    <source>
        <dbReference type="ARBA" id="ARBA00001947"/>
    </source>
</evidence>